<protein>
    <submittedName>
        <fullName evidence="1">Uncharacterized protein</fullName>
    </submittedName>
</protein>
<evidence type="ECO:0000313" key="1">
    <source>
        <dbReference type="EMBL" id="KEQ58907.1"/>
    </source>
</evidence>
<reference evidence="1 2" key="1">
    <citation type="journal article" date="2014" name="BMC Genomics">
        <title>Genome sequencing of four Aureobasidium pullulans varieties: biotechnological potential, stress tolerance, and description of new species.</title>
        <authorList>
            <person name="Gostin Ar C."/>
            <person name="Ohm R.A."/>
            <person name="Kogej T."/>
            <person name="Sonjak S."/>
            <person name="Turk M."/>
            <person name="Zajc J."/>
            <person name="Zalar P."/>
            <person name="Grube M."/>
            <person name="Sun H."/>
            <person name="Han J."/>
            <person name="Sharma A."/>
            <person name="Chiniquy J."/>
            <person name="Ngan C.Y."/>
            <person name="Lipzen A."/>
            <person name="Barry K."/>
            <person name="Grigoriev I.V."/>
            <person name="Gunde-Cimerman N."/>
        </authorList>
    </citation>
    <scope>NUCLEOTIDE SEQUENCE [LARGE SCALE GENOMIC DNA]</scope>
    <source>
        <strain evidence="1 2">CBS 110374</strain>
    </source>
</reference>
<dbReference type="AlphaFoldDB" id="A0A074VMJ1"/>
<keyword evidence="2" id="KW-1185">Reference proteome</keyword>
<dbReference type="GeneID" id="63922146"/>
<organism evidence="1 2">
    <name type="scientific">Aureobasidium melanogenum (strain CBS 110374)</name>
    <name type="common">Aureobasidium pullulans var. melanogenum</name>
    <dbReference type="NCBI Taxonomy" id="1043003"/>
    <lineage>
        <taxon>Eukaryota</taxon>
        <taxon>Fungi</taxon>
        <taxon>Dikarya</taxon>
        <taxon>Ascomycota</taxon>
        <taxon>Pezizomycotina</taxon>
        <taxon>Dothideomycetes</taxon>
        <taxon>Dothideomycetidae</taxon>
        <taxon>Dothideales</taxon>
        <taxon>Saccotheciaceae</taxon>
        <taxon>Aureobasidium</taxon>
    </lineage>
</organism>
<accession>A0A074VMJ1</accession>
<name>A0A074VMJ1_AURM1</name>
<dbReference type="Proteomes" id="UP000030672">
    <property type="component" value="Unassembled WGS sequence"/>
</dbReference>
<dbReference type="EMBL" id="KL584851">
    <property type="protein sequence ID" value="KEQ58907.1"/>
    <property type="molecule type" value="Genomic_DNA"/>
</dbReference>
<sequence length="82" mass="9334">MSIWKIWKTEQLAYCQRKFVVQTTYNLMGAFHVPSSYHQPSNSKQHKLLLAVFHESGLAAQETLYMNADGVTVIEVGGFEEV</sequence>
<proteinExistence type="predicted"/>
<evidence type="ECO:0000313" key="2">
    <source>
        <dbReference type="Proteomes" id="UP000030672"/>
    </source>
</evidence>
<dbReference type="HOGENOM" id="CLU_2557903_0_0_1"/>
<dbReference type="RefSeq" id="XP_040875930.1">
    <property type="nucleotide sequence ID" value="XM_041028773.1"/>
</dbReference>
<gene>
    <name evidence="1" type="ORF">M437DRAFT_88173</name>
</gene>